<evidence type="ECO:0008006" key="5">
    <source>
        <dbReference type="Google" id="ProtNLM"/>
    </source>
</evidence>
<dbReference type="Proteomes" id="UP001642540">
    <property type="component" value="Unassembled WGS sequence"/>
</dbReference>
<keyword evidence="2" id="KW-0732">Signal</keyword>
<name>A0ABP1RX02_9HEXA</name>
<proteinExistence type="inferred from homology"/>
<evidence type="ECO:0000256" key="1">
    <source>
        <dbReference type="ARBA" id="ARBA00007865"/>
    </source>
</evidence>
<dbReference type="PANTHER" id="PTHR31118">
    <property type="entry name" value="CYCLASE-LIKE PROTEIN 2"/>
    <property type="match status" value="1"/>
</dbReference>
<evidence type="ECO:0000313" key="3">
    <source>
        <dbReference type="EMBL" id="CAL8137524.1"/>
    </source>
</evidence>
<keyword evidence="4" id="KW-1185">Reference proteome</keyword>
<comment type="similarity">
    <text evidence="1">Belongs to the Cyclase 1 superfamily.</text>
</comment>
<evidence type="ECO:0000256" key="2">
    <source>
        <dbReference type="SAM" id="SignalP"/>
    </source>
</evidence>
<sequence length="278" mass="31002">MGEFVPLVKLSIIILACLVVASVYATEYFDLSYSLNNDTIFYPGQKYDFELFKDKKGYTESGYWYAAYSFCMAEHGGTHVDAPFHFSEKGWTLDEIPESHMIDVPATIIDVQNDVFSSPTPDTFTLQVHHILKHETQHGKIPSRSVVLVHTGWSRFWPNKQRYLGFANSTNSTPTLNFPGCSIEAAKWLANERNIVGFGIDTPSVDIGNNGGNLPVHIFLGERQIYNIENVANLHLVINDVIKKGTVCNGVINILRLFVLPIKITGATGGPTRILAYC</sequence>
<dbReference type="SUPFAM" id="SSF102198">
    <property type="entry name" value="Putative cyclase"/>
    <property type="match status" value="1"/>
</dbReference>
<protein>
    <recommendedName>
        <fullName evidence="5">Kynurenine formamidase</fullName>
    </recommendedName>
</protein>
<dbReference type="Gene3D" id="3.50.30.50">
    <property type="entry name" value="Putative cyclase"/>
    <property type="match status" value="1"/>
</dbReference>
<evidence type="ECO:0000313" key="4">
    <source>
        <dbReference type="Proteomes" id="UP001642540"/>
    </source>
</evidence>
<reference evidence="3 4" key="1">
    <citation type="submission" date="2024-08" db="EMBL/GenBank/DDBJ databases">
        <authorList>
            <person name="Cucini C."/>
            <person name="Frati F."/>
        </authorList>
    </citation>
    <scope>NUCLEOTIDE SEQUENCE [LARGE SCALE GENOMIC DNA]</scope>
</reference>
<organism evidence="3 4">
    <name type="scientific">Orchesella dallaii</name>
    <dbReference type="NCBI Taxonomy" id="48710"/>
    <lineage>
        <taxon>Eukaryota</taxon>
        <taxon>Metazoa</taxon>
        <taxon>Ecdysozoa</taxon>
        <taxon>Arthropoda</taxon>
        <taxon>Hexapoda</taxon>
        <taxon>Collembola</taxon>
        <taxon>Entomobryomorpha</taxon>
        <taxon>Entomobryoidea</taxon>
        <taxon>Orchesellidae</taxon>
        <taxon>Orchesellinae</taxon>
        <taxon>Orchesella</taxon>
    </lineage>
</organism>
<comment type="caution">
    <text evidence="3">The sequence shown here is derived from an EMBL/GenBank/DDBJ whole genome shotgun (WGS) entry which is preliminary data.</text>
</comment>
<dbReference type="InterPro" id="IPR007325">
    <property type="entry name" value="KFase/CYL"/>
</dbReference>
<dbReference type="EMBL" id="CAXLJM020000118">
    <property type="protein sequence ID" value="CAL8137524.1"/>
    <property type="molecule type" value="Genomic_DNA"/>
</dbReference>
<dbReference type="PANTHER" id="PTHR31118:SF12">
    <property type="entry name" value="CYCLASE-LIKE PROTEIN 2"/>
    <property type="match status" value="1"/>
</dbReference>
<dbReference type="Pfam" id="PF04199">
    <property type="entry name" value="Cyclase"/>
    <property type="match status" value="1"/>
</dbReference>
<dbReference type="InterPro" id="IPR037175">
    <property type="entry name" value="KFase_sf"/>
</dbReference>
<gene>
    <name evidence="3" type="ORF">ODALV1_LOCUS26955</name>
</gene>
<feature type="chain" id="PRO_5046062624" description="Kynurenine formamidase" evidence="2">
    <location>
        <begin position="26"/>
        <end position="278"/>
    </location>
</feature>
<accession>A0ABP1RX02</accession>
<feature type="signal peptide" evidence="2">
    <location>
        <begin position="1"/>
        <end position="25"/>
    </location>
</feature>